<dbReference type="PIRSF" id="PIRSF000126">
    <property type="entry name" value="11-beta-HSD1"/>
    <property type="match status" value="1"/>
</dbReference>
<dbReference type="PANTHER" id="PTHR43899">
    <property type="entry name" value="RH59310P"/>
    <property type="match status" value="1"/>
</dbReference>
<dbReference type="CDD" id="cd05233">
    <property type="entry name" value="SDR_c"/>
    <property type="match status" value="1"/>
</dbReference>
<keyword evidence="2" id="KW-0472">Membrane</keyword>
<dbReference type="Pfam" id="PF00106">
    <property type="entry name" value="adh_short"/>
    <property type="match status" value="1"/>
</dbReference>
<sequence>MWLLLGKISTWIVFLLIGTYFVPLLWLSWFCKPQNLKLKYGATWALVTGASQGIGRAIAGKLASQGLNVVLVALDDDHLETAKRQLKAEFPQQQFRSVGVDLSVEPRDYMKKIMQATEDICIQVVFNNAGYLSMGFFRQQDIEKLIGNLECNALSAIRITHHFMKRMIENGCPGCICFTASAVSFLPSPFASMYGASKALISHFVSSLAVEARDNHIDVLAVHPSYTRTHLYANTPKLFILNLLDRFAATPEEVAEVLIQSVGRVILRDTGGYAVITKLISRILDIGMMTYFMMIARKLLPEYRAFSKKA</sequence>
<accession>A0A9C7USM2</accession>
<dbReference type="InterPro" id="IPR036291">
    <property type="entry name" value="NAD(P)-bd_dom_sf"/>
</dbReference>
<evidence type="ECO:0000313" key="4">
    <source>
        <dbReference type="Proteomes" id="UP001061958"/>
    </source>
</evidence>
<name>A0A9C7USM2_9RHOD</name>
<dbReference type="Gene3D" id="3.40.50.720">
    <property type="entry name" value="NAD(P)-binding Rossmann-like Domain"/>
    <property type="match status" value="1"/>
</dbReference>
<evidence type="ECO:0000313" key="3">
    <source>
        <dbReference type="EMBL" id="GJQ13585.1"/>
    </source>
</evidence>
<reference evidence="3" key="2">
    <citation type="submission" date="2022-01" db="EMBL/GenBank/DDBJ databases">
        <authorList>
            <person name="Hirooka S."/>
            <person name="Miyagishima S.Y."/>
        </authorList>
    </citation>
    <scope>NUCLEOTIDE SEQUENCE</scope>
    <source>
        <strain evidence="3">NBRC 102759</strain>
    </source>
</reference>
<protein>
    <submittedName>
        <fullName evidence="3">Uncharacterized protein</fullName>
    </submittedName>
</protein>
<comment type="caution">
    <text evidence="3">The sequence shown here is derived from an EMBL/GenBank/DDBJ whole genome shotgun (WGS) entry which is preliminary data.</text>
</comment>
<dbReference type="AlphaFoldDB" id="A0A9C7USM2"/>
<dbReference type="SUPFAM" id="SSF51735">
    <property type="entry name" value="NAD(P)-binding Rossmann-fold domains"/>
    <property type="match status" value="1"/>
</dbReference>
<organism evidence="3 4">
    <name type="scientific">Galdieria partita</name>
    <dbReference type="NCBI Taxonomy" id="83374"/>
    <lineage>
        <taxon>Eukaryota</taxon>
        <taxon>Rhodophyta</taxon>
        <taxon>Bangiophyceae</taxon>
        <taxon>Galdieriales</taxon>
        <taxon>Galdieriaceae</taxon>
        <taxon>Galdieria</taxon>
    </lineage>
</organism>
<keyword evidence="2" id="KW-1133">Transmembrane helix</keyword>
<reference evidence="3" key="1">
    <citation type="journal article" date="2022" name="Proc. Natl. Acad. Sci. U.S.A.">
        <title>Life cycle and functional genomics of the unicellular red alga Galdieria for elucidating algal and plant evolution and industrial use.</title>
        <authorList>
            <person name="Hirooka S."/>
            <person name="Itabashi T."/>
            <person name="Ichinose T.M."/>
            <person name="Onuma R."/>
            <person name="Fujiwara T."/>
            <person name="Yamashita S."/>
            <person name="Jong L.W."/>
            <person name="Tomita R."/>
            <person name="Iwane A.H."/>
            <person name="Miyagishima S.Y."/>
        </authorList>
    </citation>
    <scope>NUCLEOTIDE SEQUENCE</scope>
    <source>
        <strain evidence="3">NBRC 102759</strain>
    </source>
</reference>
<gene>
    <name evidence="3" type="ORF">GpartN1_g5376.t1</name>
</gene>
<keyword evidence="1" id="KW-0560">Oxidoreductase</keyword>
<proteinExistence type="predicted"/>
<dbReference type="InterPro" id="IPR002347">
    <property type="entry name" value="SDR_fam"/>
</dbReference>
<dbReference type="GO" id="GO:0016491">
    <property type="term" value="F:oxidoreductase activity"/>
    <property type="evidence" value="ECO:0007669"/>
    <property type="project" value="UniProtKB-KW"/>
</dbReference>
<dbReference type="Proteomes" id="UP001061958">
    <property type="component" value="Unassembled WGS sequence"/>
</dbReference>
<keyword evidence="4" id="KW-1185">Reference proteome</keyword>
<dbReference type="InterPro" id="IPR051019">
    <property type="entry name" value="VLCFA-Steroid_DH"/>
</dbReference>
<feature type="transmembrane region" description="Helical" evidence="2">
    <location>
        <begin position="12"/>
        <end position="31"/>
    </location>
</feature>
<keyword evidence="2" id="KW-0812">Transmembrane</keyword>
<evidence type="ECO:0000256" key="1">
    <source>
        <dbReference type="ARBA" id="ARBA00023002"/>
    </source>
</evidence>
<dbReference type="PRINTS" id="PR00081">
    <property type="entry name" value="GDHRDH"/>
</dbReference>
<dbReference type="PANTHER" id="PTHR43899:SF4">
    <property type="entry name" value="17 BETA-HYDROXYSTEROID DEHYDROGENASE TYPE 3"/>
    <property type="match status" value="1"/>
</dbReference>
<evidence type="ECO:0000256" key="2">
    <source>
        <dbReference type="SAM" id="Phobius"/>
    </source>
</evidence>
<dbReference type="OrthoDB" id="5545019at2759"/>
<dbReference type="EMBL" id="BQMJ01000045">
    <property type="protein sequence ID" value="GJQ13585.1"/>
    <property type="molecule type" value="Genomic_DNA"/>
</dbReference>